<reference evidence="2 3" key="1">
    <citation type="submission" date="2018-11" db="EMBL/GenBank/DDBJ databases">
        <title>Sequencing the genomes of 1000 actinobacteria strains.</title>
        <authorList>
            <person name="Klenk H.-P."/>
        </authorList>
    </citation>
    <scope>NUCLEOTIDE SEQUENCE [LARGE SCALE GENOMIC DNA]</scope>
    <source>
        <strain evidence="2 3">DSM 10546</strain>
    </source>
</reference>
<evidence type="ECO:0000256" key="1">
    <source>
        <dbReference type="SAM" id="Phobius"/>
    </source>
</evidence>
<feature type="transmembrane region" description="Helical" evidence="1">
    <location>
        <begin position="191"/>
        <end position="221"/>
    </location>
</feature>
<dbReference type="InterPro" id="IPR051533">
    <property type="entry name" value="WaaL-like"/>
</dbReference>
<evidence type="ECO:0000313" key="2">
    <source>
        <dbReference type="EMBL" id="ROR54704.1"/>
    </source>
</evidence>
<dbReference type="PANTHER" id="PTHR37422:SF23">
    <property type="entry name" value="TEICHURONIC ACID BIOSYNTHESIS PROTEIN TUAE"/>
    <property type="match status" value="1"/>
</dbReference>
<feature type="transmembrane region" description="Helical" evidence="1">
    <location>
        <begin position="124"/>
        <end position="141"/>
    </location>
</feature>
<feature type="transmembrane region" description="Helical" evidence="1">
    <location>
        <begin position="233"/>
        <end position="256"/>
    </location>
</feature>
<proteinExistence type="predicted"/>
<dbReference type="PANTHER" id="PTHR37422">
    <property type="entry name" value="TEICHURONIC ACID BIOSYNTHESIS PROTEIN TUAE"/>
    <property type="match status" value="1"/>
</dbReference>
<name>A0A3N1ZV17_9ACTN</name>
<protein>
    <submittedName>
        <fullName evidence="2">O-antigen ligase</fullName>
    </submittedName>
</protein>
<dbReference type="EMBL" id="RKHG01000001">
    <property type="protein sequence ID" value="ROR54704.1"/>
    <property type="molecule type" value="Genomic_DNA"/>
</dbReference>
<keyword evidence="1" id="KW-0812">Transmembrane</keyword>
<keyword evidence="1" id="KW-1133">Transmembrane helix</keyword>
<feature type="transmembrane region" description="Helical" evidence="1">
    <location>
        <begin position="66"/>
        <end position="86"/>
    </location>
</feature>
<organism evidence="2 3">
    <name type="scientific">Luteococcus japonicus</name>
    <dbReference type="NCBI Taxonomy" id="33984"/>
    <lineage>
        <taxon>Bacteria</taxon>
        <taxon>Bacillati</taxon>
        <taxon>Actinomycetota</taxon>
        <taxon>Actinomycetes</taxon>
        <taxon>Propionibacteriales</taxon>
        <taxon>Propionibacteriaceae</taxon>
        <taxon>Luteococcus</taxon>
    </lineage>
</organism>
<feature type="transmembrane region" description="Helical" evidence="1">
    <location>
        <begin position="161"/>
        <end position="179"/>
    </location>
</feature>
<keyword evidence="1" id="KW-0472">Membrane</keyword>
<accession>A0A3N1ZV17</accession>
<evidence type="ECO:0000313" key="3">
    <source>
        <dbReference type="Proteomes" id="UP000275749"/>
    </source>
</evidence>
<comment type="caution">
    <text evidence="2">The sequence shown here is derived from an EMBL/GenBank/DDBJ whole genome shotgun (WGS) entry which is preliminary data.</text>
</comment>
<feature type="transmembrane region" description="Helical" evidence="1">
    <location>
        <begin position="34"/>
        <end position="54"/>
    </location>
</feature>
<keyword evidence="2" id="KW-0436">Ligase</keyword>
<feature type="transmembrane region" description="Helical" evidence="1">
    <location>
        <begin position="388"/>
        <end position="406"/>
    </location>
</feature>
<feature type="transmembrane region" description="Helical" evidence="1">
    <location>
        <begin position="7"/>
        <end position="28"/>
    </location>
</feature>
<dbReference type="AlphaFoldDB" id="A0A3N1ZV17"/>
<feature type="transmembrane region" description="Helical" evidence="1">
    <location>
        <begin position="98"/>
        <end position="117"/>
    </location>
</feature>
<feature type="transmembrane region" description="Helical" evidence="1">
    <location>
        <begin position="277"/>
        <end position="293"/>
    </location>
</feature>
<gene>
    <name evidence="2" type="ORF">EDD41_1932</name>
</gene>
<dbReference type="Proteomes" id="UP000275749">
    <property type="component" value="Unassembled WGS sequence"/>
</dbReference>
<feature type="transmembrane region" description="Helical" evidence="1">
    <location>
        <begin position="323"/>
        <end position="347"/>
    </location>
</feature>
<dbReference type="GO" id="GO:0016874">
    <property type="term" value="F:ligase activity"/>
    <property type="evidence" value="ECO:0007669"/>
    <property type="project" value="UniProtKB-KW"/>
</dbReference>
<feature type="transmembrane region" description="Helical" evidence="1">
    <location>
        <begin position="359"/>
        <end position="376"/>
    </location>
</feature>
<sequence>MNRIRDWLGWLLVPTVLVMEVFDLRSGVNGRPSLISAFLVGFALLALVCLPWSVAAWRRMSREVRWMALGFLTLMAYAMCTASTMTPPIIQRTRMTRGVLVVPVVTAVVTMLAAFGMAAVVRRIQLWVTCWVVLVASVATWPRAVRVHESVRISTGMGGAAVYHVVLLTCLAFFLGCALQGWRRIPSVVGAVASAALVVAVGSRAGFMCMMAFGCLAAAWGLQQGFGRWVGRLTVVSVGVLAVLIATVPSLQRLLLFSEPRRQANLVVALRVWRESLRSVVLGVGSGHLWPWYSLDIKMIPAPGSMMVVTAYGKTLNSPHSTLLAVLVELGLVGFVVLLAVLGLLGWRMLRLWTGKDRIGHAVSLALVASLLAFFFDTYLLKNFGVSFWWWLMLFAAVGAAGPRGTDAVITSDES</sequence>